<dbReference type="AlphaFoldDB" id="A0A6B2LVI7"/>
<evidence type="ECO:0000313" key="1">
    <source>
        <dbReference type="EMBL" id="NDV40920.1"/>
    </source>
</evidence>
<reference evidence="1" key="1">
    <citation type="journal article" date="2020" name="J. Eukaryot. Microbiol.">
        <title>De novo Sequencing, Assembly and Annotation of the Transcriptome for the Free-Living Testate Amoeba Arcella intermedia.</title>
        <authorList>
            <person name="Ribeiro G.M."/>
            <person name="Porfirio-Sousa A.L."/>
            <person name="Maurer-Alcala X.X."/>
            <person name="Katz L.A."/>
            <person name="Lahr D.J.G."/>
        </authorList>
    </citation>
    <scope>NUCLEOTIDE SEQUENCE</scope>
</reference>
<organism evidence="1">
    <name type="scientific">Arcella intermedia</name>
    <dbReference type="NCBI Taxonomy" id="1963864"/>
    <lineage>
        <taxon>Eukaryota</taxon>
        <taxon>Amoebozoa</taxon>
        <taxon>Tubulinea</taxon>
        <taxon>Elardia</taxon>
        <taxon>Arcellinida</taxon>
        <taxon>Sphaerothecina</taxon>
        <taxon>Arcellidae</taxon>
        <taxon>Arcella</taxon>
    </lineage>
</organism>
<dbReference type="SUPFAM" id="SSF52540">
    <property type="entry name" value="P-loop containing nucleoside triphosphate hydrolases"/>
    <property type="match status" value="1"/>
</dbReference>
<dbReference type="InterPro" id="IPR027417">
    <property type="entry name" value="P-loop_NTPase"/>
</dbReference>
<dbReference type="EMBL" id="GIBP01011951">
    <property type="protein sequence ID" value="NDV40920.1"/>
    <property type="molecule type" value="Transcribed_RNA"/>
</dbReference>
<dbReference type="Gene3D" id="3.40.50.300">
    <property type="entry name" value="P-loop containing nucleotide triphosphate hydrolases"/>
    <property type="match status" value="1"/>
</dbReference>
<protein>
    <submittedName>
        <fullName evidence="1">Uncharacterized protein</fullName>
    </submittedName>
</protein>
<accession>A0A6B2LVI7</accession>
<name>A0A6B2LVI7_9EUKA</name>
<proteinExistence type="predicted"/>
<sequence>MRSDYGMVQRLKSEGREPVSCQQGREMMQLIKACHYVECSALIGVLKHVFDEALRIAINPHINQPPHTVCGCLLL</sequence>